<accession>A0A2N7NNI4</accession>
<dbReference type="EMBL" id="MDBP01000014">
    <property type="protein sequence ID" value="PMP17822.1"/>
    <property type="molecule type" value="Genomic_DNA"/>
</dbReference>
<evidence type="ECO:0000313" key="1">
    <source>
        <dbReference type="EMBL" id="PMP17822.1"/>
    </source>
</evidence>
<reference evidence="2 4" key="4">
    <citation type="submission" date="2019-04" db="EMBL/GenBank/DDBJ databases">
        <title>A reverse ecology approach based on a biological definition of microbial populations.</title>
        <authorList>
            <person name="Arevalo P."/>
            <person name="Vaninsberghe D."/>
            <person name="Elsherbini J."/>
            <person name="Gore J."/>
            <person name="Polz M."/>
        </authorList>
    </citation>
    <scope>NUCLEOTIDE SEQUENCE [LARGE SCALE GENOMIC DNA]</scope>
    <source>
        <strain evidence="2 4">10N.222.45.A8</strain>
    </source>
</reference>
<organism evidence="1 3">
    <name type="scientific">Vibrio tasmaniensis</name>
    <dbReference type="NCBI Taxonomy" id="212663"/>
    <lineage>
        <taxon>Bacteria</taxon>
        <taxon>Pseudomonadati</taxon>
        <taxon>Pseudomonadota</taxon>
        <taxon>Gammaproteobacteria</taxon>
        <taxon>Vibrionales</taxon>
        <taxon>Vibrionaceae</taxon>
        <taxon>Vibrio</taxon>
    </lineage>
</organism>
<protein>
    <submittedName>
        <fullName evidence="1">Uncharacterized protein</fullName>
    </submittedName>
</protein>
<dbReference type="Proteomes" id="UP000235579">
    <property type="component" value="Unassembled WGS sequence"/>
</dbReference>
<name>A0A2N7NNI4_9VIBR</name>
<evidence type="ECO:0000313" key="4">
    <source>
        <dbReference type="Proteomes" id="UP000308018"/>
    </source>
</evidence>
<gene>
    <name evidence="1" type="ORF">BCS92_05285</name>
    <name evidence="2" type="ORF">FC057_20285</name>
</gene>
<comment type="caution">
    <text evidence="1">The sequence shown here is derived from an EMBL/GenBank/DDBJ whole genome shotgun (WGS) entry which is preliminary data.</text>
</comment>
<reference evidence="1" key="3">
    <citation type="journal article" date="2018" name="Nature">
        <title>A major lineage of non-tailed dsDNA viruses as unrecognized killers of marine bacteria.</title>
        <authorList>
            <person name="Kauffman K.M."/>
            <person name="Hussain F.A."/>
            <person name="Yang J."/>
            <person name="Arevalo P."/>
            <person name="Brown J.M."/>
            <person name="Chang W.K."/>
            <person name="VanInsberghe D."/>
            <person name="Elsherbini J."/>
            <person name="Sharma R.S."/>
            <person name="Cutler M.B."/>
            <person name="Kelly L."/>
            <person name="Polz M.F."/>
        </authorList>
    </citation>
    <scope>NUCLEOTIDE SEQUENCE</scope>
    <source>
        <strain evidence="1">10N.222.48.A2</strain>
    </source>
</reference>
<evidence type="ECO:0000313" key="2">
    <source>
        <dbReference type="EMBL" id="TKG29027.1"/>
    </source>
</evidence>
<evidence type="ECO:0000313" key="3">
    <source>
        <dbReference type="Proteomes" id="UP000235579"/>
    </source>
</evidence>
<dbReference type="EMBL" id="SYVV01000037">
    <property type="protein sequence ID" value="TKG29027.1"/>
    <property type="molecule type" value="Genomic_DNA"/>
</dbReference>
<sequence length="124" mass="13756">MSIYLQNHENVATLEVIKKSIPTKVTSFYHNIVNNDLGIIVDLSTNFDSDMTSVTNVADEVVRAFSAMYDGLPSKLAYRDSELAWAMLNHDGTKFTGFSTITPGKDYKGLSVDDFSAIMQSQVH</sequence>
<reference evidence="1" key="2">
    <citation type="submission" date="2016-07" db="EMBL/GenBank/DDBJ databases">
        <authorList>
            <person name="Wan K."/>
            <person name="Booth B."/>
            <person name="Spirohn K."/>
            <person name="Hao T."/>
            <person name="Hu Y."/>
            <person name="Calderwood M."/>
            <person name="Hill D."/>
            <person name="Mohr S."/>
            <person name="Vidal M."/>
            <person name="Celniker S."/>
            <person name="Perrimon N."/>
        </authorList>
    </citation>
    <scope>NUCLEOTIDE SEQUENCE</scope>
    <source>
        <strain evidence="1">10N.222.48.A2</strain>
    </source>
</reference>
<reference evidence="3" key="1">
    <citation type="submission" date="2016-07" db="EMBL/GenBank/DDBJ databases">
        <title>Nontailed viruses are major unrecognized killers of bacteria in the ocean.</title>
        <authorList>
            <person name="Kauffman K."/>
            <person name="Hussain F."/>
            <person name="Yang J."/>
            <person name="Arevalo P."/>
            <person name="Brown J."/>
            <person name="Cutler M."/>
            <person name="Kelly L."/>
            <person name="Polz M.F."/>
        </authorList>
    </citation>
    <scope>NUCLEOTIDE SEQUENCE [LARGE SCALE GENOMIC DNA]</scope>
    <source>
        <strain evidence="3">10N.222.48.A2</strain>
    </source>
</reference>
<dbReference type="Proteomes" id="UP000308018">
    <property type="component" value="Unassembled WGS sequence"/>
</dbReference>
<dbReference type="RefSeq" id="WP_102257469.1">
    <property type="nucleotide sequence ID" value="NZ_MDBG01000173.1"/>
</dbReference>
<proteinExistence type="predicted"/>
<dbReference type="AlphaFoldDB" id="A0A2N7NNI4"/>